<accession>A0A495MJV4</accession>
<dbReference type="InterPro" id="IPR035386">
    <property type="entry name" value="Arm-DNA-bind_5"/>
</dbReference>
<keyword evidence="9" id="KW-1185">Reference proteome</keyword>
<evidence type="ECO:0000256" key="5">
    <source>
        <dbReference type="PROSITE-ProRule" id="PRU01248"/>
    </source>
</evidence>
<dbReference type="Proteomes" id="UP000277579">
    <property type="component" value="Unassembled WGS sequence"/>
</dbReference>
<evidence type="ECO:0000256" key="3">
    <source>
        <dbReference type="ARBA" id="ARBA00023125"/>
    </source>
</evidence>
<dbReference type="InterPro" id="IPR013762">
    <property type="entry name" value="Integrase-like_cat_sf"/>
</dbReference>
<proteinExistence type="inferred from homology"/>
<sequence>MSIQISYRFVIKKEKNKQGLYPIYLRAFLKGKKIETATPVTIPLRDWSLRNQRVKFQNKHHERYNMVLDAIDKKSIKLLVDNFLNEEYPLSLAQFKDRLLALNHYSVKQSFTDYILGYLEENKTKFKIETWFGYKSQISKILKFKKEILFSDINERFINDYRQYMLNTLSNNENTASKSLRVLRTFVNICMRFGHIKTNPFQYTSIKKVDGKRDFLSIEELNKLIDYYLKDNFNKSIEKDILGYFLFACYTGLRYSDLKTFSTDSIIDNSIHLKMHKTGYLVNIPLSKKAKKFIPVTPFNNNCVFRIYCNKVTNRILKKIGIELSFNKKLTCHVARHTFATTSISLGIPIEVVSKLLGHTNIRTTQVYAKIVDTVKIKEMQKWDDLET</sequence>
<dbReference type="CDD" id="cd01185">
    <property type="entry name" value="INTN1_C_like"/>
    <property type="match status" value="1"/>
</dbReference>
<dbReference type="OrthoDB" id="1098628at2"/>
<feature type="domain" description="Tyr recombinase" evidence="6">
    <location>
        <begin position="211"/>
        <end position="382"/>
    </location>
</feature>
<dbReference type="InterPro" id="IPR010998">
    <property type="entry name" value="Integrase_recombinase_N"/>
</dbReference>
<dbReference type="SUPFAM" id="SSF56349">
    <property type="entry name" value="DNA breaking-rejoining enzymes"/>
    <property type="match status" value="1"/>
</dbReference>
<keyword evidence="3 5" id="KW-0238">DNA-binding</keyword>
<dbReference type="InterPro" id="IPR025269">
    <property type="entry name" value="SAM-like_dom"/>
</dbReference>
<name>A0A495MJV4_9FLAO</name>
<comment type="similarity">
    <text evidence="1">Belongs to the 'phage' integrase family.</text>
</comment>
<dbReference type="PANTHER" id="PTHR30349:SF64">
    <property type="entry name" value="PROPHAGE INTEGRASE INTD-RELATED"/>
    <property type="match status" value="1"/>
</dbReference>
<gene>
    <name evidence="8" type="ORF">CLV94_0668</name>
</gene>
<dbReference type="PROSITE" id="PS51898">
    <property type="entry name" value="TYR_RECOMBINASE"/>
    <property type="match status" value="1"/>
</dbReference>
<protein>
    <submittedName>
        <fullName evidence="8">Site-specific recombinase XerD</fullName>
    </submittedName>
</protein>
<dbReference type="Pfam" id="PF13102">
    <property type="entry name" value="Phage_int_SAM_5"/>
    <property type="match status" value="1"/>
</dbReference>
<dbReference type="Pfam" id="PF00589">
    <property type="entry name" value="Phage_integrase"/>
    <property type="match status" value="1"/>
</dbReference>
<evidence type="ECO:0000256" key="4">
    <source>
        <dbReference type="ARBA" id="ARBA00023172"/>
    </source>
</evidence>
<dbReference type="EMBL" id="RBLC01000001">
    <property type="protein sequence ID" value="RKS25630.1"/>
    <property type="molecule type" value="Genomic_DNA"/>
</dbReference>
<dbReference type="AlphaFoldDB" id="A0A495MJV4"/>
<dbReference type="InterPro" id="IPR011010">
    <property type="entry name" value="DNA_brk_join_enz"/>
</dbReference>
<evidence type="ECO:0000256" key="1">
    <source>
        <dbReference type="ARBA" id="ARBA00008857"/>
    </source>
</evidence>
<evidence type="ECO:0000259" key="6">
    <source>
        <dbReference type="PROSITE" id="PS51898"/>
    </source>
</evidence>
<dbReference type="InterPro" id="IPR050090">
    <property type="entry name" value="Tyrosine_recombinase_XerCD"/>
</dbReference>
<dbReference type="GO" id="GO:0006310">
    <property type="term" value="P:DNA recombination"/>
    <property type="evidence" value="ECO:0007669"/>
    <property type="project" value="UniProtKB-KW"/>
</dbReference>
<dbReference type="GO" id="GO:0003677">
    <property type="term" value="F:DNA binding"/>
    <property type="evidence" value="ECO:0007669"/>
    <property type="project" value="UniProtKB-UniRule"/>
</dbReference>
<dbReference type="RefSeq" id="WP_121375015.1">
    <property type="nucleotide sequence ID" value="NZ_RBLC01000001.1"/>
</dbReference>
<evidence type="ECO:0000313" key="8">
    <source>
        <dbReference type="EMBL" id="RKS25630.1"/>
    </source>
</evidence>
<dbReference type="Gene3D" id="1.10.150.130">
    <property type="match status" value="1"/>
</dbReference>
<dbReference type="PANTHER" id="PTHR30349">
    <property type="entry name" value="PHAGE INTEGRASE-RELATED"/>
    <property type="match status" value="1"/>
</dbReference>
<keyword evidence="2" id="KW-0229">DNA integration</keyword>
<dbReference type="InterPro" id="IPR044068">
    <property type="entry name" value="CB"/>
</dbReference>
<evidence type="ECO:0000313" key="9">
    <source>
        <dbReference type="Proteomes" id="UP000277579"/>
    </source>
</evidence>
<dbReference type="PROSITE" id="PS51900">
    <property type="entry name" value="CB"/>
    <property type="match status" value="1"/>
</dbReference>
<feature type="domain" description="Core-binding (CB)" evidence="7">
    <location>
        <begin position="109"/>
        <end position="191"/>
    </location>
</feature>
<organism evidence="8 9">
    <name type="scientific">Flavobacterium endophyticum</name>
    <dbReference type="NCBI Taxonomy" id="1540163"/>
    <lineage>
        <taxon>Bacteria</taxon>
        <taxon>Pseudomonadati</taxon>
        <taxon>Bacteroidota</taxon>
        <taxon>Flavobacteriia</taxon>
        <taxon>Flavobacteriales</taxon>
        <taxon>Flavobacteriaceae</taxon>
        <taxon>Flavobacterium</taxon>
    </lineage>
</organism>
<keyword evidence="4" id="KW-0233">DNA recombination</keyword>
<evidence type="ECO:0000256" key="2">
    <source>
        <dbReference type="ARBA" id="ARBA00022908"/>
    </source>
</evidence>
<reference evidence="8 9" key="1">
    <citation type="submission" date="2018-10" db="EMBL/GenBank/DDBJ databases">
        <title>Genomic Encyclopedia of Archaeal and Bacterial Type Strains, Phase II (KMG-II): from individual species to whole genera.</title>
        <authorList>
            <person name="Goeker M."/>
        </authorList>
    </citation>
    <scope>NUCLEOTIDE SEQUENCE [LARGE SCALE GENOMIC DNA]</scope>
    <source>
        <strain evidence="8 9">DSM 29537</strain>
    </source>
</reference>
<dbReference type="GO" id="GO:0015074">
    <property type="term" value="P:DNA integration"/>
    <property type="evidence" value="ECO:0007669"/>
    <property type="project" value="UniProtKB-KW"/>
</dbReference>
<evidence type="ECO:0000259" key="7">
    <source>
        <dbReference type="PROSITE" id="PS51900"/>
    </source>
</evidence>
<comment type="caution">
    <text evidence="8">The sequence shown here is derived from an EMBL/GenBank/DDBJ whole genome shotgun (WGS) entry which is preliminary data.</text>
</comment>
<dbReference type="InterPro" id="IPR002104">
    <property type="entry name" value="Integrase_catalytic"/>
</dbReference>
<dbReference type="Pfam" id="PF17293">
    <property type="entry name" value="Arm-DNA-bind_5"/>
    <property type="match status" value="1"/>
</dbReference>
<dbReference type="Gene3D" id="1.10.443.10">
    <property type="entry name" value="Intergrase catalytic core"/>
    <property type="match status" value="1"/>
</dbReference>